<dbReference type="STRING" id="859194.MHF_1325"/>
<dbReference type="Proteomes" id="UP000007952">
    <property type="component" value="Chromosome"/>
</dbReference>
<organism evidence="1 2">
    <name type="scientific">Mycoplasma haemofelis (strain Ohio2)</name>
    <dbReference type="NCBI Taxonomy" id="859194"/>
    <lineage>
        <taxon>Bacteria</taxon>
        <taxon>Bacillati</taxon>
        <taxon>Mycoplasmatota</taxon>
        <taxon>Mollicutes</taxon>
        <taxon>Mycoplasmataceae</taxon>
        <taxon>Mycoplasma</taxon>
    </lineage>
</organism>
<dbReference type="AlphaFoldDB" id="F6FG63"/>
<accession>F6FG63</accession>
<dbReference type="EMBL" id="CP002808">
    <property type="protein sequence ID" value="AEG73561.1"/>
    <property type="molecule type" value="Genomic_DNA"/>
</dbReference>
<dbReference type="HOGENOM" id="CLU_113690_0_0_14"/>
<gene>
    <name evidence="1" type="ordered locus">MHF_1325</name>
</gene>
<dbReference type="BioCyc" id="MHAE859194:G1GR7-1320-MONOMER"/>
<dbReference type="KEGG" id="mhf:MHF_1325"/>
<proteinExistence type="predicted"/>
<sequence length="213" mass="23443">MDLTKPLLFLGTGGAMTTGTYLTKDYWMPSKEETSKSIRDSLEGKKLISTTLTGTALTKQWEEEFESDSDAIKSLLNKSDLTKQTGGEALSKWCDDQMSLDAKGNEGVLAKVEKYCLVRSVSSQLSRKGKNLLGKDNSNGWTTTYNKRKNANSNRDVVGLTGGTTWTSVNEGDDISRVKTWCSENSEKDFLVSEQGNSSLYTNVLEWCTASEG</sequence>
<name>F6FG63_MYCHI</name>
<reference key="2">
    <citation type="submission" date="2011-05" db="EMBL/GenBank/DDBJ databases">
        <title>The Genome of Mycoplasma haemofelis Strain Ohio2, a pathogenic hemoplasma of the cat.</title>
        <authorList>
            <person name="Santos A.P."/>
            <person name="Guimaraes A.M.S."/>
            <person name="SanMiguel P.J."/>
            <person name="Martin S.W."/>
            <person name="Messick J.B."/>
        </authorList>
    </citation>
    <scope>NUCLEOTIDE SEQUENCE</scope>
    <source>
        <strain>Ohio2</strain>
    </source>
</reference>
<reference evidence="1 2" key="1">
    <citation type="journal article" date="2011" name="J. Bacteriol.">
        <title>Complete genome sequences of two hemotropic Mycoplasmas, Mycoplasma haemofelis strain Ohio2 and Mycoplasma suis strain Illinois.</title>
        <authorList>
            <person name="Messick J.B."/>
            <person name="Santos A.P."/>
            <person name="Guimaraes A.M."/>
        </authorList>
    </citation>
    <scope>NUCLEOTIDE SEQUENCE [LARGE SCALE GENOMIC DNA]</scope>
    <source>
        <strain evidence="1 2">Ohio2</strain>
    </source>
</reference>
<evidence type="ECO:0000313" key="1">
    <source>
        <dbReference type="EMBL" id="AEG73561.1"/>
    </source>
</evidence>
<protein>
    <submittedName>
        <fullName evidence="1">Uncharacterized protein</fullName>
    </submittedName>
</protein>
<evidence type="ECO:0000313" key="2">
    <source>
        <dbReference type="Proteomes" id="UP000007952"/>
    </source>
</evidence>